<evidence type="ECO:0000313" key="3">
    <source>
        <dbReference type="EMBL" id="PTB47298.1"/>
    </source>
</evidence>
<evidence type="ECO:0000259" key="1">
    <source>
        <dbReference type="Pfam" id="PF24626"/>
    </source>
</evidence>
<dbReference type="InterPro" id="IPR056924">
    <property type="entry name" value="SH3_Tf2-1"/>
</dbReference>
<dbReference type="Pfam" id="PF24626">
    <property type="entry name" value="SH3_Tf2-1"/>
    <property type="match status" value="1"/>
</dbReference>
<sequence>NIKTNRLSDKLDFKKLRLYKILRKIGEVNYELELPERQEKQGKHMHPIFHISLLEKA</sequence>
<dbReference type="Proteomes" id="UP000241690">
    <property type="component" value="Unassembled WGS sequence"/>
</dbReference>
<gene>
    <name evidence="2" type="ORF">M431DRAFT_53642</name>
    <name evidence="3" type="ORF">M431DRAFT_60034</name>
</gene>
<dbReference type="EMBL" id="KZ679784">
    <property type="protein sequence ID" value="PTB47295.1"/>
    <property type="molecule type" value="Genomic_DNA"/>
</dbReference>
<dbReference type="AlphaFoldDB" id="A0A2T3ZR68"/>
<dbReference type="EMBL" id="KZ679784">
    <property type="protein sequence ID" value="PTB47298.1"/>
    <property type="molecule type" value="Genomic_DNA"/>
</dbReference>
<proteinExistence type="predicted"/>
<keyword evidence="4" id="KW-1185">Reference proteome</keyword>
<feature type="domain" description="Tf2-1-like SH3-like" evidence="1">
    <location>
        <begin position="6"/>
        <end position="56"/>
    </location>
</feature>
<accession>A0A2T3ZR68</accession>
<protein>
    <recommendedName>
        <fullName evidence="1">Tf2-1-like SH3-like domain-containing protein</fullName>
    </recommendedName>
</protein>
<evidence type="ECO:0000313" key="2">
    <source>
        <dbReference type="EMBL" id="PTB47295.1"/>
    </source>
</evidence>
<dbReference type="RefSeq" id="XP_024766972.1">
    <property type="nucleotide sequence ID" value="XM_024920995.1"/>
</dbReference>
<name>A0A2T3ZR68_TRIHA</name>
<feature type="non-terminal residue" evidence="2">
    <location>
        <position position="1"/>
    </location>
</feature>
<dbReference type="GeneID" id="36629564"/>
<reference evidence="2 4" key="1">
    <citation type="submission" date="2016-07" db="EMBL/GenBank/DDBJ databases">
        <title>Multiple horizontal gene transfer events from other fungi enriched the ability of initially mycotrophic Trichoderma (Ascomycota) to feed on dead plant biomass.</title>
        <authorList>
            <consortium name="DOE Joint Genome Institute"/>
            <person name="Aerts A."/>
            <person name="Atanasova L."/>
            <person name="Chenthamara K."/>
            <person name="Zhang J."/>
            <person name="Grujic M."/>
            <person name="Henrissat B."/>
            <person name="Kuo A."/>
            <person name="Salamov A."/>
            <person name="Lipzen A."/>
            <person name="Labutti K."/>
            <person name="Barry K."/>
            <person name="Miao Y."/>
            <person name="Rahimi M.J."/>
            <person name="Shen Q."/>
            <person name="Grigoriev I.V."/>
            <person name="Kubicek C.P."/>
            <person name="Druzhinina I.S."/>
        </authorList>
    </citation>
    <scope>NUCLEOTIDE SEQUENCE [LARGE SCALE GENOMIC DNA]</scope>
    <source>
        <strain evidence="2 4">CBS 226.95</strain>
    </source>
</reference>
<feature type="non-terminal residue" evidence="2">
    <location>
        <position position="57"/>
    </location>
</feature>
<evidence type="ECO:0000313" key="4">
    <source>
        <dbReference type="Proteomes" id="UP000241690"/>
    </source>
</evidence>
<organism evidence="2 4">
    <name type="scientific">Trichoderma harzianum CBS 226.95</name>
    <dbReference type="NCBI Taxonomy" id="983964"/>
    <lineage>
        <taxon>Eukaryota</taxon>
        <taxon>Fungi</taxon>
        <taxon>Dikarya</taxon>
        <taxon>Ascomycota</taxon>
        <taxon>Pezizomycotina</taxon>
        <taxon>Sordariomycetes</taxon>
        <taxon>Hypocreomycetidae</taxon>
        <taxon>Hypocreales</taxon>
        <taxon>Hypocreaceae</taxon>
        <taxon>Trichoderma</taxon>
    </lineage>
</organism>